<dbReference type="EMBL" id="BAABGY010000001">
    <property type="protein sequence ID" value="GAA4318400.1"/>
    <property type="molecule type" value="Genomic_DNA"/>
</dbReference>
<keyword evidence="4" id="KW-0732">Signal</keyword>
<dbReference type="Pfam" id="PF14905">
    <property type="entry name" value="OMP_b-brl_3"/>
    <property type="match status" value="1"/>
</dbReference>
<feature type="signal peptide" evidence="4">
    <location>
        <begin position="1"/>
        <end position="27"/>
    </location>
</feature>
<dbReference type="InterPro" id="IPR013784">
    <property type="entry name" value="Carb-bd-like_fold"/>
</dbReference>
<reference evidence="7" key="1">
    <citation type="journal article" date="2019" name="Int. J. Syst. Evol. Microbiol.">
        <title>The Global Catalogue of Microorganisms (GCM) 10K type strain sequencing project: providing services to taxonomists for standard genome sequencing and annotation.</title>
        <authorList>
            <consortium name="The Broad Institute Genomics Platform"/>
            <consortium name="The Broad Institute Genome Sequencing Center for Infectious Disease"/>
            <person name="Wu L."/>
            <person name="Ma J."/>
        </authorList>
    </citation>
    <scope>NUCLEOTIDE SEQUENCE [LARGE SCALE GENOMIC DNA]</scope>
    <source>
        <strain evidence="7">JCM 17919</strain>
    </source>
</reference>
<dbReference type="RefSeq" id="WP_345252771.1">
    <property type="nucleotide sequence ID" value="NZ_BAABGY010000001.1"/>
</dbReference>
<evidence type="ECO:0000256" key="4">
    <source>
        <dbReference type="SAM" id="SignalP"/>
    </source>
</evidence>
<feature type="domain" description="Outer membrane protein beta-barrel" evidence="5">
    <location>
        <begin position="394"/>
        <end position="786"/>
    </location>
</feature>
<keyword evidence="2" id="KW-0472">Membrane</keyword>
<gene>
    <name evidence="6" type="ORF">GCM10023184_02580</name>
</gene>
<dbReference type="Gene3D" id="2.40.170.20">
    <property type="entry name" value="TonB-dependent receptor, beta-barrel domain"/>
    <property type="match status" value="1"/>
</dbReference>
<name>A0ABP8G6M5_9BACT</name>
<dbReference type="InterPro" id="IPR037066">
    <property type="entry name" value="Plug_dom_sf"/>
</dbReference>
<dbReference type="InterPro" id="IPR041700">
    <property type="entry name" value="OMP_b-brl_3"/>
</dbReference>
<feature type="chain" id="PRO_5046220631" evidence="4">
    <location>
        <begin position="28"/>
        <end position="814"/>
    </location>
</feature>
<keyword evidence="7" id="KW-1185">Reference proteome</keyword>
<organism evidence="6 7">
    <name type="scientific">Flaviaesturariibacter amylovorans</name>
    <dbReference type="NCBI Taxonomy" id="1084520"/>
    <lineage>
        <taxon>Bacteria</taxon>
        <taxon>Pseudomonadati</taxon>
        <taxon>Bacteroidota</taxon>
        <taxon>Chitinophagia</taxon>
        <taxon>Chitinophagales</taxon>
        <taxon>Chitinophagaceae</taxon>
        <taxon>Flaviaestuariibacter</taxon>
    </lineage>
</organism>
<evidence type="ECO:0000259" key="5">
    <source>
        <dbReference type="Pfam" id="PF14905"/>
    </source>
</evidence>
<dbReference type="Proteomes" id="UP001501725">
    <property type="component" value="Unassembled WGS sequence"/>
</dbReference>
<dbReference type="SUPFAM" id="SSF56935">
    <property type="entry name" value="Porins"/>
    <property type="match status" value="1"/>
</dbReference>
<evidence type="ECO:0000313" key="7">
    <source>
        <dbReference type="Proteomes" id="UP001501725"/>
    </source>
</evidence>
<dbReference type="InterPro" id="IPR036942">
    <property type="entry name" value="Beta-barrel_TonB_sf"/>
</dbReference>
<proteinExistence type="predicted"/>
<dbReference type="Pfam" id="PF13620">
    <property type="entry name" value="CarboxypepD_reg"/>
    <property type="match status" value="1"/>
</dbReference>
<dbReference type="Gene3D" id="2.60.40.1120">
    <property type="entry name" value="Carboxypeptidase-like, regulatory domain"/>
    <property type="match status" value="1"/>
</dbReference>
<evidence type="ECO:0000256" key="1">
    <source>
        <dbReference type="ARBA" id="ARBA00004442"/>
    </source>
</evidence>
<evidence type="ECO:0000256" key="3">
    <source>
        <dbReference type="ARBA" id="ARBA00023237"/>
    </source>
</evidence>
<dbReference type="Gene3D" id="2.170.130.10">
    <property type="entry name" value="TonB-dependent receptor, plug domain"/>
    <property type="match status" value="1"/>
</dbReference>
<dbReference type="PANTHER" id="PTHR40980">
    <property type="entry name" value="PLUG DOMAIN-CONTAINING PROTEIN"/>
    <property type="match status" value="1"/>
</dbReference>
<sequence length="814" mass="89904">MNSKTNVRQLFLFVSLQLLALAGFAQAGKSSITGFVKDSSSGKTLQYATVELFAAAQPANPIKSTYTNDKGRFTFSGIDTGRYFVTLTHTGFAERQERLEVTAAGATELKDLLLAPGGKDLQGVVVRSRKPLIEQSDDKVAYNVSADPVAKTETAIDILRKTPFVAVDGDGNVTVNGQSNFKVLLNGRETAMFAQNVKEALKGFPGALIQKIEVITSPSAKYDAEGVGGIINIVTQKKVVGYNGSLNTWYSTNGWWNANANFSAKYGKIGFTMYYGSGGGIDVPFLNRTTTTPFVQNPAFTKRELYGKRTMNNFWNFGNFELNYELDTLNTISVYGNISGGNNRNITDQTITTSYAGGRDSVSLYDLTSRNEYPTKSVGADYVRKFSSNKEREFSLRSNAEFGNSNTFLNSVQDNPVTDDRYVINNSEAVNRQYTVQADYVHPMKNNQKLEGGIKTILRRASSDFESLDRSTPVEAYKLNPANTDFFNYDQEVYSAYATYSFKVKKTTFRLGGRFEHTNIDGDFASGSMRVTQSYSNWLPNVQVSTKAGATNLVFNFSQRIQRPFIWNLNPFKNNNDLRNISYGNPNLQPQLIHSLSAQARLSKGGTFFGLTLNGTYSDNMIVQYSTFDAASGITSTTSGNLGIETGLNLSGNINAKISEKWNVSLNGNVRYAQVKNKAMKGQQSSGYGGNANLNTTYQFSKKFNVSGYWGYFRQPVTFQTQYPMNLWYGLGVGYKLFNEKINVNLGLASFLEKRRDWVTITKDPAFETRSVSNAPFRGLSVAVSWNFGKMTENVSKKKGVSNDDLVGGSGGGR</sequence>
<dbReference type="SUPFAM" id="SSF49452">
    <property type="entry name" value="Starch-binding domain-like"/>
    <property type="match status" value="1"/>
</dbReference>
<comment type="caution">
    <text evidence="6">The sequence shown here is derived from an EMBL/GenBank/DDBJ whole genome shotgun (WGS) entry which is preliminary data.</text>
</comment>
<evidence type="ECO:0000313" key="6">
    <source>
        <dbReference type="EMBL" id="GAA4318400.1"/>
    </source>
</evidence>
<keyword evidence="3" id="KW-0998">Cell outer membrane</keyword>
<dbReference type="PANTHER" id="PTHR40980:SF4">
    <property type="entry name" value="TONB-DEPENDENT RECEPTOR-LIKE BETA-BARREL DOMAIN-CONTAINING PROTEIN"/>
    <property type="match status" value="1"/>
</dbReference>
<comment type="subcellular location">
    <subcellularLocation>
        <location evidence="1">Cell outer membrane</location>
    </subcellularLocation>
</comment>
<evidence type="ECO:0000256" key="2">
    <source>
        <dbReference type="ARBA" id="ARBA00023136"/>
    </source>
</evidence>
<protein>
    <submittedName>
        <fullName evidence="6">Outer membrane beta-barrel family protein</fullName>
    </submittedName>
</protein>
<accession>A0ABP8G6M5</accession>